<proteinExistence type="predicted"/>
<dbReference type="AlphaFoldDB" id="A0A2V1K6Y0"/>
<reference evidence="5" key="1">
    <citation type="submission" date="2018-05" db="EMBL/GenBank/DDBJ databases">
        <authorList>
            <person name="Li Y."/>
        </authorList>
    </citation>
    <scope>NUCLEOTIDE SEQUENCE [LARGE SCALE GENOMIC DNA]</scope>
    <source>
        <strain evidence="5">3d-2-2</strain>
    </source>
</reference>
<protein>
    <submittedName>
        <fullName evidence="4">Type III effector</fullName>
    </submittedName>
</protein>
<dbReference type="RefSeq" id="WP_109060698.1">
    <property type="nucleotide sequence ID" value="NZ_QETA01000001.1"/>
</dbReference>
<dbReference type="InterPro" id="IPR036366">
    <property type="entry name" value="PGBDSf"/>
</dbReference>
<comment type="caution">
    <text evidence="4">The sequence shown here is derived from an EMBL/GenBank/DDBJ whole genome shotgun (WGS) entry which is preliminary data.</text>
</comment>
<dbReference type="InterPro" id="IPR036365">
    <property type="entry name" value="PGBD-like_sf"/>
</dbReference>
<feature type="signal peptide" evidence="1">
    <location>
        <begin position="1"/>
        <end position="25"/>
    </location>
</feature>
<dbReference type="Pfam" id="PF01471">
    <property type="entry name" value="PG_binding_1"/>
    <property type="match status" value="1"/>
</dbReference>
<dbReference type="InterPro" id="IPR023346">
    <property type="entry name" value="Lysozyme-like_dom_sf"/>
</dbReference>
<organism evidence="4 5">
    <name type="scientific">Corticimicrobacter populi</name>
    <dbReference type="NCBI Taxonomy" id="2175229"/>
    <lineage>
        <taxon>Bacteria</taxon>
        <taxon>Pseudomonadati</taxon>
        <taxon>Pseudomonadota</taxon>
        <taxon>Betaproteobacteria</taxon>
        <taxon>Burkholderiales</taxon>
        <taxon>Alcaligenaceae</taxon>
        <taxon>Corticimicrobacter</taxon>
    </lineage>
</organism>
<evidence type="ECO:0000259" key="3">
    <source>
        <dbReference type="Pfam" id="PF13406"/>
    </source>
</evidence>
<accession>A0A2V1K6Y0</accession>
<dbReference type="SUPFAM" id="SSF53955">
    <property type="entry name" value="Lysozyme-like"/>
    <property type="match status" value="1"/>
</dbReference>
<evidence type="ECO:0000256" key="1">
    <source>
        <dbReference type="SAM" id="SignalP"/>
    </source>
</evidence>
<dbReference type="GO" id="GO:0009253">
    <property type="term" value="P:peptidoglycan catabolic process"/>
    <property type="evidence" value="ECO:0007669"/>
    <property type="project" value="TreeGrafter"/>
</dbReference>
<dbReference type="GO" id="GO:0008933">
    <property type="term" value="F:peptidoglycan lytic transglycosylase activity"/>
    <property type="evidence" value="ECO:0007669"/>
    <property type="project" value="TreeGrafter"/>
</dbReference>
<feature type="chain" id="PRO_5015900697" evidence="1">
    <location>
        <begin position="26"/>
        <end position="424"/>
    </location>
</feature>
<dbReference type="InterPro" id="IPR031304">
    <property type="entry name" value="SLT_2"/>
</dbReference>
<gene>
    <name evidence="4" type="ORF">DD235_03890</name>
</gene>
<dbReference type="Gene3D" id="1.10.101.10">
    <property type="entry name" value="PGBD-like superfamily/PGBD"/>
    <property type="match status" value="1"/>
</dbReference>
<dbReference type="InterPro" id="IPR002477">
    <property type="entry name" value="Peptidoglycan-bd-like"/>
</dbReference>
<dbReference type="SUPFAM" id="SSF47090">
    <property type="entry name" value="PGBD-like"/>
    <property type="match status" value="1"/>
</dbReference>
<evidence type="ECO:0000313" key="4">
    <source>
        <dbReference type="EMBL" id="PWF25297.1"/>
    </source>
</evidence>
<dbReference type="Proteomes" id="UP000245212">
    <property type="component" value="Unassembled WGS sequence"/>
</dbReference>
<dbReference type="Gene3D" id="1.10.8.350">
    <property type="entry name" value="Bacterial muramidase"/>
    <property type="match status" value="1"/>
</dbReference>
<feature type="domain" description="Transglycosylase SLT" evidence="3">
    <location>
        <begin position="31"/>
        <end position="344"/>
    </location>
</feature>
<dbReference type="EMBL" id="QETA01000001">
    <property type="protein sequence ID" value="PWF25297.1"/>
    <property type="molecule type" value="Genomic_DNA"/>
</dbReference>
<dbReference type="InterPro" id="IPR043426">
    <property type="entry name" value="MltB-like"/>
</dbReference>
<dbReference type="Gene3D" id="1.10.530.10">
    <property type="match status" value="1"/>
</dbReference>
<keyword evidence="5" id="KW-1185">Reference proteome</keyword>
<name>A0A2V1K6Y0_9BURK</name>
<dbReference type="PANTHER" id="PTHR30163">
    <property type="entry name" value="MEMBRANE-BOUND LYTIC MUREIN TRANSGLYCOSYLASE B"/>
    <property type="match status" value="1"/>
</dbReference>
<sequence>MRSMSRMVRALLPAVLAVASAPAWADDMDTAACLQQLRPQAVANGVSLADFDRYTQGATLLASTVSSARRQPEGREAWWDYLAKTVDDERIADGRAVLQRPDLTQPLQDIGQRYAVDPAALVAIFGIESNYGRQMGRTKVLDAWLTRACTERNPLWKKNVYASIRLLRDGIVPEEGFVGSWSGAFGMTQFIPTSFYELAADGDGDGHIDLYNSFADALASSASHLRKRGVRWAHNVPPVIEVSLPAALAQTLPERPDAEVLNKEFRTLAQWRDAGVTQATGADLLQSAWHTGSEISASTLGAEPANLFAPAGRNGPVFLTTGNFNSILHYNQSRRYALAVSLLANSLQGQQVLVHDWPTDDGGLSRAEIRQLQQWLLDRGHDVGTPDGIPGLKTREAISAEQQRLGLPEDGRAGRRVYNALAPQ</sequence>
<evidence type="ECO:0000313" key="5">
    <source>
        <dbReference type="Proteomes" id="UP000245212"/>
    </source>
</evidence>
<dbReference type="Pfam" id="PF13406">
    <property type="entry name" value="SLT_2"/>
    <property type="match status" value="1"/>
</dbReference>
<dbReference type="PANTHER" id="PTHR30163:SF8">
    <property type="entry name" value="LYTIC MUREIN TRANSGLYCOSYLASE"/>
    <property type="match status" value="1"/>
</dbReference>
<keyword evidence="1" id="KW-0732">Signal</keyword>
<evidence type="ECO:0000259" key="2">
    <source>
        <dbReference type="Pfam" id="PF01471"/>
    </source>
</evidence>
<feature type="domain" description="Peptidoglycan binding-like" evidence="2">
    <location>
        <begin position="366"/>
        <end position="421"/>
    </location>
</feature>